<reference evidence="6" key="1">
    <citation type="submission" date="2018-09" db="EMBL/GenBank/DDBJ databases">
        <authorList>
            <person name="Zhu H."/>
        </authorList>
    </citation>
    <scope>NUCLEOTIDE SEQUENCE [LARGE SCALE GENOMIC DNA]</scope>
    <source>
        <strain evidence="6">K1W22B-1</strain>
    </source>
</reference>
<dbReference type="GO" id="GO:0016020">
    <property type="term" value="C:membrane"/>
    <property type="evidence" value="ECO:0007669"/>
    <property type="project" value="TreeGrafter"/>
</dbReference>
<dbReference type="AlphaFoldDB" id="A0A3A5H8X6"/>
<dbReference type="GO" id="GO:0016491">
    <property type="term" value="F:oxidoreductase activity"/>
    <property type="evidence" value="ECO:0007669"/>
    <property type="project" value="UniProtKB-KW"/>
</dbReference>
<dbReference type="Proteomes" id="UP000276542">
    <property type="component" value="Unassembled WGS sequence"/>
</dbReference>
<dbReference type="PANTHER" id="PTHR44196:SF1">
    <property type="entry name" value="DEHYDROGENASE_REDUCTASE SDR FAMILY MEMBER 7B"/>
    <property type="match status" value="1"/>
</dbReference>
<evidence type="ECO:0000313" key="6">
    <source>
        <dbReference type="Proteomes" id="UP000276542"/>
    </source>
</evidence>
<evidence type="ECO:0000313" key="5">
    <source>
        <dbReference type="EMBL" id="RJS45835.1"/>
    </source>
</evidence>
<feature type="domain" description="Ketoreductase" evidence="4">
    <location>
        <begin position="60"/>
        <end position="246"/>
    </location>
</feature>
<dbReference type="PROSITE" id="PS00061">
    <property type="entry name" value="ADH_SHORT"/>
    <property type="match status" value="1"/>
</dbReference>
<sequence length="350" mass="37487">MANPLNQISNLVSQAVSGPVGALTDAVHRPSSVGRHRPLYGLNVLDALRGKSLENSVKDKVTLITGASSGIGATTAIRIGAAGGEVVLVARGREKLEETAKLVEAAGGKAHVYPCDLSDMDAIPQMAQQVQADLGQIDILVNNAGRSIRRSLELSYDRFHDYERTMQLNYFAPVRLCLEVLPGMRERGFGHVVNVSSIGVQTRAPRFGAYVASKAALDMLCDTWQAETRDDGVRFSTVHMVLVRTPMISATTIYQKFPALTPDEAADVLADAIVHQPRRVSPAFGHAAAFADAISPQFMDMVRGAGFKMFPDSKAARGEGQPAPAEAPVADGSLTPAAKIFTEVTRGNHW</sequence>
<evidence type="ECO:0000256" key="1">
    <source>
        <dbReference type="ARBA" id="ARBA00006484"/>
    </source>
</evidence>
<comment type="caution">
    <text evidence="5">The sequence shown here is derived from an EMBL/GenBank/DDBJ whole genome shotgun (WGS) entry which is preliminary data.</text>
</comment>
<gene>
    <name evidence="5" type="ORF">D4739_06080</name>
</gene>
<dbReference type="PANTHER" id="PTHR44196">
    <property type="entry name" value="DEHYDROGENASE/REDUCTASE SDR FAMILY MEMBER 7B"/>
    <property type="match status" value="1"/>
</dbReference>
<comment type="similarity">
    <text evidence="1 3">Belongs to the short-chain dehydrogenases/reductases (SDR) family.</text>
</comment>
<dbReference type="PRINTS" id="PR00081">
    <property type="entry name" value="GDHRDH"/>
</dbReference>
<dbReference type="InterPro" id="IPR057326">
    <property type="entry name" value="KR_dom"/>
</dbReference>
<evidence type="ECO:0000259" key="4">
    <source>
        <dbReference type="SMART" id="SM00822"/>
    </source>
</evidence>
<dbReference type="SUPFAM" id="SSF51735">
    <property type="entry name" value="NAD(P)-binding Rossmann-fold domains"/>
    <property type="match status" value="1"/>
</dbReference>
<dbReference type="Gene3D" id="3.40.50.720">
    <property type="entry name" value="NAD(P)-binding Rossmann-like Domain"/>
    <property type="match status" value="1"/>
</dbReference>
<accession>A0A3A5H8X6</accession>
<dbReference type="RefSeq" id="WP_120059734.1">
    <property type="nucleotide sequence ID" value="NZ_QYRP01000002.1"/>
</dbReference>
<dbReference type="EMBL" id="QYRP01000002">
    <property type="protein sequence ID" value="RJS45835.1"/>
    <property type="molecule type" value="Genomic_DNA"/>
</dbReference>
<name>A0A3A5H8X6_9ACTN</name>
<keyword evidence="6" id="KW-1185">Reference proteome</keyword>
<dbReference type="PRINTS" id="PR00080">
    <property type="entry name" value="SDRFAMILY"/>
</dbReference>
<dbReference type="CDD" id="cd05233">
    <property type="entry name" value="SDR_c"/>
    <property type="match status" value="1"/>
</dbReference>
<proteinExistence type="inferred from homology"/>
<dbReference type="SMART" id="SM00822">
    <property type="entry name" value="PKS_KR"/>
    <property type="match status" value="1"/>
</dbReference>
<dbReference type="Pfam" id="PF00106">
    <property type="entry name" value="adh_short"/>
    <property type="match status" value="1"/>
</dbReference>
<dbReference type="OrthoDB" id="9810734at2"/>
<dbReference type="InterPro" id="IPR002347">
    <property type="entry name" value="SDR_fam"/>
</dbReference>
<keyword evidence="2" id="KW-0560">Oxidoreductase</keyword>
<evidence type="ECO:0000256" key="2">
    <source>
        <dbReference type="ARBA" id="ARBA00023002"/>
    </source>
</evidence>
<organism evidence="5 6">
    <name type="scientific">Nocardioides cavernaquae</name>
    <dbReference type="NCBI Taxonomy" id="2321396"/>
    <lineage>
        <taxon>Bacteria</taxon>
        <taxon>Bacillati</taxon>
        <taxon>Actinomycetota</taxon>
        <taxon>Actinomycetes</taxon>
        <taxon>Propionibacteriales</taxon>
        <taxon>Nocardioidaceae</taxon>
        <taxon>Nocardioides</taxon>
    </lineage>
</organism>
<dbReference type="InterPro" id="IPR036291">
    <property type="entry name" value="NAD(P)-bd_dom_sf"/>
</dbReference>
<protein>
    <submittedName>
        <fullName evidence="5">SDR family NAD(P)-dependent oxidoreductase</fullName>
    </submittedName>
</protein>
<dbReference type="InterPro" id="IPR020904">
    <property type="entry name" value="Sc_DH/Rdtase_CS"/>
</dbReference>
<evidence type="ECO:0000256" key="3">
    <source>
        <dbReference type="RuleBase" id="RU000363"/>
    </source>
</evidence>